<protein>
    <submittedName>
        <fullName evidence="9">LPXTG-motif cell wall-anchored protein</fullName>
    </submittedName>
</protein>
<dbReference type="Proteomes" id="UP000521748">
    <property type="component" value="Unassembled WGS sequence"/>
</dbReference>
<keyword evidence="7" id="KW-0472">Membrane</keyword>
<dbReference type="NCBIfam" id="TIGR01167">
    <property type="entry name" value="LPXTG_anchor"/>
    <property type="match status" value="1"/>
</dbReference>
<reference evidence="9 10" key="1">
    <citation type="submission" date="2020-07" db="EMBL/GenBank/DDBJ databases">
        <title>Sequencing the genomes of 1000 actinobacteria strains.</title>
        <authorList>
            <person name="Klenk H.-P."/>
        </authorList>
    </citation>
    <scope>NUCLEOTIDE SEQUENCE [LARGE SCALE GENOMIC DNA]</scope>
    <source>
        <strain evidence="9 10">DSM 102047</strain>
    </source>
</reference>
<evidence type="ECO:0000256" key="6">
    <source>
        <dbReference type="SAM" id="MobiDB-lite"/>
    </source>
</evidence>
<sequence>MSLKLEAHITRGKALLRVSILTVLCSGVIALAALLGLAGTAQAAVIPGAVTSVTVTPANPSQYDPIHVAVAWSVPDSAQAGDTFSLTLPSQLIALTTGFNVTNSAGQVVATAQVSGGIVTFTLTDFKTTHTAVQGTAYFDTNFAQVVTPGQPITLNFGTAATLTITPGGFVPVDRADSQKVGNWVDSQGNISITPTNRIHWIVESPQGPFNQASITDQVGAGQQNDCTSVTASVSTGFDAQGQILAWTPLPASSYNITSCTATSLSATIAPVPSGQVVSIAYDVVVTDPSLSSYSNSADVTVDGLSLPVTNTVQRYAAGGEGDGSATPTPSTPVSTPTPSTSTPSTPTPSASTSSTSTSSTPMPSASTSSAQASSTTSTAGSGPIITASSNAPGSGELASTGAGSTLVVGLVGLAAIVIGGTLLILRRRKHTH</sequence>
<keyword evidence="3" id="KW-0964">Secreted</keyword>
<feature type="region of interest" description="Disordered" evidence="6">
    <location>
        <begin position="317"/>
        <end position="389"/>
    </location>
</feature>
<comment type="subcellular location">
    <subcellularLocation>
        <location evidence="1">Secreted</location>
        <location evidence="1">Cell wall</location>
        <topology evidence="1">Peptidoglycan-anchor</topology>
    </subcellularLocation>
</comment>
<feature type="transmembrane region" description="Helical" evidence="7">
    <location>
        <begin position="407"/>
        <end position="426"/>
    </location>
</feature>
<feature type="domain" description="Gram-positive cocci surface proteins LPxTG" evidence="8">
    <location>
        <begin position="398"/>
        <end position="433"/>
    </location>
</feature>
<keyword evidence="7" id="KW-0812">Transmembrane</keyword>
<evidence type="ECO:0000313" key="9">
    <source>
        <dbReference type="EMBL" id="NYE96513.1"/>
    </source>
</evidence>
<keyword evidence="5" id="KW-0572">Peptidoglycan-anchor</keyword>
<dbReference type="PROSITE" id="PS50847">
    <property type="entry name" value="GRAM_POS_ANCHORING"/>
    <property type="match status" value="1"/>
</dbReference>
<evidence type="ECO:0000256" key="3">
    <source>
        <dbReference type="ARBA" id="ARBA00022525"/>
    </source>
</evidence>
<evidence type="ECO:0000256" key="1">
    <source>
        <dbReference type="ARBA" id="ARBA00004168"/>
    </source>
</evidence>
<organism evidence="9 10">
    <name type="scientific">Psychromicrobium silvestre</name>
    <dbReference type="NCBI Taxonomy" id="1645614"/>
    <lineage>
        <taxon>Bacteria</taxon>
        <taxon>Bacillati</taxon>
        <taxon>Actinomycetota</taxon>
        <taxon>Actinomycetes</taxon>
        <taxon>Micrococcales</taxon>
        <taxon>Micrococcaceae</taxon>
        <taxon>Psychromicrobium</taxon>
    </lineage>
</organism>
<keyword evidence="4" id="KW-0732">Signal</keyword>
<evidence type="ECO:0000259" key="8">
    <source>
        <dbReference type="PROSITE" id="PS50847"/>
    </source>
</evidence>
<keyword evidence="10" id="KW-1185">Reference proteome</keyword>
<dbReference type="Gene3D" id="2.60.40.1280">
    <property type="match status" value="1"/>
</dbReference>
<evidence type="ECO:0000256" key="5">
    <source>
        <dbReference type="ARBA" id="ARBA00023088"/>
    </source>
</evidence>
<dbReference type="RefSeq" id="WP_179390470.1">
    <property type="nucleotide sequence ID" value="NZ_JACBYQ010000002.1"/>
</dbReference>
<dbReference type="InterPro" id="IPR041171">
    <property type="entry name" value="SDR_Ig"/>
</dbReference>
<dbReference type="InterPro" id="IPR008966">
    <property type="entry name" value="Adhesion_dom_sf"/>
</dbReference>
<dbReference type="SUPFAM" id="SSF49401">
    <property type="entry name" value="Bacterial adhesins"/>
    <property type="match status" value="2"/>
</dbReference>
<name>A0A7Y9S829_9MICC</name>
<dbReference type="InterPro" id="IPR019931">
    <property type="entry name" value="LPXTG_anchor"/>
</dbReference>
<evidence type="ECO:0000256" key="2">
    <source>
        <dbReference type="ARBA" id="ARBA00022512"/>
    </source>
</evidence>
<dbReference type="Pfam" id="PF17961">
    <property type="entry name" value="Big_8"/>
    <property type="match status" value="1"/>
</dbReference>
<comment type="caution">
    <text evidence="9">The sequence shown here is derived from an EMBL/GenBank/DDBJ whole genome shotgun (WGS) entry which is preliminary data.</text>
</comment>
<dbReference type="InterPro" id="IPR011252">
    <property type="entry name" value="Fibrogen-bd_dom1"/>
</dbReference>
<feature type="compositionally biased region" description="Low complexity" evidence="6">
    <location>
        <begin position="325"/>
        <end position="380"/>
    </location>
</feature>
<dbReference type="GO" id="GO:0007155">
    <property type="term" value="P:cell adhesion"/>
    <property type="evidence" value="ECO:0007669"/>
    <property type="project" value="InterPro"/>
</dbReference>
<keyword evidence="2" id="KW-0134">Cell wall</keyword>
<evidence type="ECO:0000313" key="10">
    <source>
        <dbReference type="Proteomes" id="UP000521748"/>
    </source>
</evidence>
<dbReference type="Gene3D" id="2.60.40.740">
    <property type="match status" value="1"/>
</dbReference>
<evidence type="ECO:0000256" key="4">
    <source>
        <dbReference type="ARBA" id="ARBA00022729"/>
    </source>
</evidence>
<keyword evidence="7" id="KW-1133">Transmembrane helix</keyword>
<accession>A0A7Y9S829</accession>
<proteinExistence type="predicted"/>
<dbReference type="EMBL" id="JACBYQ010000002">
    <property type="protein sequence ID" value="NYE96513.1"/>
    <property type="molecule type" value="Genomic_DNA"/>
</dbReference>
<evidence type="ECO:0000256" key="7">
    <source>
        <dbReference type="SAM" id="Phobius"/>
    </source>
</evidence>
<dbReference type="AlphaFoldDB" id="A0A7Y9S829"/>
<gene>
    <name evidence="9" type="ORF">FHU41_002763</name>
</gene>